<sequence>MRIMEDIELRNLAIGDAGWLIQQHGMLYATEEGFDETFEALVAEILAGYIRDHDPTCERAWIAWRGGERLGSIFCVRQDAETAKLRLFLIVPGARGLGLGHRLLQTCMDWARARGYRRMALWTHESHRAACALYAGHGWRCTRSEPVHNFGVDLVEQAWEIDL</sequence>
<dbReference type="InterPro" id="IPR050769">
    <property type="entry name" value="NAT_camello-type"/>
</dbReference>
<dbReference type="InterPro" id="IPR016181">
    <property type="entry name" value="Acyl_CoA_acyltransferase"/>
</dbReference>
<dbReference type="STRING" id="490829.SAMN05421850_103253"/>
<evidence type="ECO:0000256" key="1">
    <source>
        <dbReference type="ARBA" id="ARBA00022679"/>
    </source>
</evidence>
<dbReference type="InterPro" id="IPR000182">
    <property type="entry name" value="GNAT_dom"/>
</dbReference>
<dbReference type="GO" id="GO:0008080">
    <property type="term" value="F:N-acetyltransferase activity"/>
    <property type="evidence" value="ECO:0007669"/>
    <property type="project" value="InterPro"/>
</dbReference>
<dbReference type="Proteomes" id="UP000199340">
    <property type="component" value="Unassembled WGS sequence"/>
</dbReference>
<evidence type="ECO:0000313" key="4">
    <source>
        <dbReference type="Proteomes" id="UP000199340"/>
    </source>
</evidence>
<gene>
    <name evidence="3" type="ORF">SAMN05421850_103253</name>
</gene>
<organism evidence="3 4">
    <name type="scientific">Lutimaribacter saemankumensis</name>
    <dbReference type="NCBI Taxonomy" id="490829"/>
    <lineage>
        <taxon>Bacteria</taxon>
        <taxon>Pseudomonadati</taxon>
        <taxon>Pseudomonadota</taxon>
        <taxon>Alphaproteobacteria</taxon>
        <taxon>Rhodobacterales</taxon>
        <taxon>Roseobacteraceae</taxon>
        <taxon>Lutimaribacter</taxon>
    </lineage>
</organism>
<keyword evidence="1 3" id="KW-0808">Transferase</keyword>
<reference evidence="3 4" key="1">
    <citation type="submission" date="2016-10" db="EMBL/GenBank/DDBJ databases">
        <authorList>
            <person name="de Groot N.N."/>
        </authorList>
    </citation>
    <scope>NUCLEOTIDE SEQUENCE [LARGE SCALE GENOMIC DNA]</scope>
    <source>
        <strain evidence="3 4">DSM 28010</strain>
    </source>
</reference>
<name>A0A1G8LC02_9RHOB</name>
<dbReference type="EMBL" id="FNEB01000003">
    <property type="protein sequence ID" value="SDI53224.1"/>
    <property type="molecule type" value="Genomic_DNA"/>
</dbReference>
<dbReference type="PROSITE" id="PS51186">
    <property type="entry name" value="GNAT"/>
    <property type="match status" value="1"/>
</dbReference>
<dbReference type="PANTHER" id="PTHR13947:SF37">
    <property type="entry name" value="LD18367P"/>
    <property type="match status" value="1"/>
</dbReference>
<protein>
    <submittedName>
        <fullName evidence="3">Acetyltransferase (GNAT) family protein</fullName>
    </submittedName>
</protein>
<dbReference type="Gene3D" id="3.40.630.30">
    <property type="match status" value="1"/>
</dbReference>
<evidence type="ECO:0000259" key="2">
    <source>
        <dbReference type="PROSITE" id="PS51186"/>
    </source>
</evidence>
<proteinExistence type="predicted"/>
<dbReference type="AlphaFoldDB" id="A0A1G8LC02"/>
<dbReference type="CDD" id="cd04301">
    <property type="entry name" value="NAT_SF"/>
    <property type="match status" value="1"/>
</dbReference>
<dbReference type="PANTHER" id="PTHR13947">
    <property type="entry name" value="GNAT FAMILY N-ACETYLTRANSFERASE"/>
    <property type="match status" value="1"/>
</dbReference>
<dbReference type="Pfam" id="PF00583">
    <property type="entry name" value="Acetyltransf_1"/>
    <property type="match status" value="1"/>
</dbReference>
<dbReference type="SUPFAM" id="SSF55729">
    <property type="entry name" value="Acyl-CoA N-acyltransferases (Nat)"/>
    <property type="match status" value="1"/>
</dbReference>
<evidence type="ECO:0000313" key="3">
    <source>
        <dbReference type="EMBL" id="SDI53224.1"/>
    </source>
</evidence>
<keyword evidence="4" id="KW-1185">Reference proteome</keyword>
<feature type="domain" description="N-acetyltransferase" evidence="2">
    <location>
        <begin position="7"/>
        <end position="163"/>
    </location>
</feature>
<accession>A0A1G8LC02</accession>